<organism evidence="2 3">
    <name type="scientific">Teratosphaeria nubilosa</name>
    <dbReference type="NCBI Taxonomy" id="161662"/>
    <lineage>
        <taxon>Eukaryota</taxon>
        <taxon>Fungi</taxon>
        <taxon>Dikarya</taxon>
        <taxon>Ascomycota</taxon>
        <taxon>Pezizomycotina</taxon>
        <taxon>Dothideomycetes</taxon>
        <taxon>Dothideomycetidae</taxon>
        <taxon>Mycosphaerellales</taxon>
        <taxon>Teratosphaeriaceae</taxon>
        <taxon>Teratosphaeria</taxon>
    </lineage>
</organism>
<evidence type="ECO:0000256" key="1">
    <source>
        <dbReference type="SAM" id="Phobius"/>
    </source>
</evidence>
<proteinExistence type="predicted"/>
<protein>
    <submittedName>
        <fullName evidence="2">Uncharacterized protein</fullName>
    </submittedName>
</protein>
<evidence type="ECO:0000313" key="2">
    <source>
        <dbReference type="EMBL" id="KAF2773342.1"/>
    </source>
</evidence>
<keyword evidence="1" id="KW-0472">Membrane</keyword>
<reference evidence="2" key="1">
    <citation type="journal article" date="2020" name="Stud. Mycol.">
        <title>101 Dothideomycetes genomes: a test case for predicting lifestyles and emergence of pathogens.</title>
        <authorList>
            <person name="Haridas S."/>
            <person name="Albert R."/>
            <person name="Binder M."/>
            <person name="Bloem J."/>
            <person name="Labutti K."/>
            <person name="Salamov A."/>
            <person name="Andreopoulos B."/>
            <person name="Baker S."/>
            <person name="Barry K."/>
            <person name="Bills G."/>
            <person name="Bluhm B."/>
            <person name="Cannon C."/>
            <person name="Castanera R."/>
            <person name="Culley D."/>
            <person name="Daum C."/>
            <person name="Ezra D."/>
            <person name="Gonzalez J."/>
            <person name="Henrissat B."/>
            <person name="Kuo A."/>
            <person name="Liang C."/>
            <person name="Lipzen A."/>
            <person name="Lutzoni F."/>
            <person name="Magnuson J."/>
            <person name="Mondo S."/>
            <person name="Nolan M."/>
            <person name="Ohm R."/>
            <person name="Pangilinan J."/>
            <person name="Park H.-J."/>
            <person name="Ramirez L."/>
            <person name="Alfaro M."/>
            <person name="Sun H."/>
            <person name="Tritt A."/>
            <person name="Yoshinaga Y."/>
            <person name="Zwiers L.-H."/>
            <person name="Turgeon B."/>
            <person name="Goodwin S."/>
            <person name="Spatafora J."/>
            <person name="Crous P."/>
            <person name="Grigoriev I."/>
        </authorList>
    </citation>
    <scope>NUCLEOTIDE SEQUENCE</scope>
    <source>
        <strain evidence="2">CBS 116005</strain>
    </source>
</reference>
<dbReference type="OrthoDB" id="419616at2759"/>
<feature type="transmembrane region" description="Helical" evidence="1">
    <location>
        <begin position="150"/>
        <end position="168"/>
    </location>
</feature>
<feature type="transmembrane region" description="Helical" evidence="1">
    <location>
        <begin position="115"/>
        <end position="138"/>
    </location>
</feature>
<keyword evidence="1" id="KW-0812">Transmembrane</keyword>
<dbReference type="Proteomes" id="UP000799436">
    <property type="component" value="Unassembled WGS sequence"/>
</dbReference>
<keyword evidence="3" id="KW-1185">Reference proteome</keyword>
<sequence length="201" mass="21950">MLGFTRQRARCLVSVSSIMDEKRVEAEARDDAPCEVAELAAQTPRQKRNTIMMYLLFLAEAMVQASLSSQVALLVPPAAGQCMGVDASFLRSILECAYGRHLDQGPLRRSCTDPVIGVVYIAELFKALAVGIGGIAYYVSDDYTLGLVNFASWAALAVIAAVGVGLSWRLRDSPRVGTDIPERCLTWQSIFDSESDEERIV</sequence>
<dbReference type="AlphaFoldDB" id="A0A6G1LLA5"/>
<gene>
    <name evidence="2" type="ORF">EJ03DRAFT_347854</name>
</gene>
<dbReference type="EMBL" id="ML995811">
    <property type="protein sequence ID" value="KAF2773342.1"/>
    <property type="molecule type" value="Genomic_DNA"/>
</dbReference>
<keyword evidence="1" id="KW-1133">Transmembrane helix</keyword>
<evidence type="ECO:0000313" key="3">
    <source>
        <dbReference type="Proteomes" id="UP000799436"/>
    </source>
</evidence>
<accession>A0A6G1LLA5</accession>
<name>A0A6G1LLA5_9PEZI</name>